<dbReference type="AlphaFoldDB" id="A0A1G6KYH9"/>
<keyword evidence="1" id="KW-0732">Signal</keyword>
<evidence type="ECO:0000313" key="2">
    <source>
        <dbReference type="EMBL" id="SDC35973.1"/>
    </source>
</evidence>
<dbReference type="Proteomes" id="UP000198757">
    <property type="component" value="Unassembled WGS sequence"/>
</dbReference>
<accession>A0A1G6KYH9</accession>
<protein>
    <recommendedName>
        <fullName evidence="4">Outer membrane protein beta-barrel domain-containing protein</fullName>
    </recommendedName>
</protein>
<reference evidence="3" key="1">
    <citation type="submission" date="2016-10" db="EMBL/GenBank/DDBJ databases">
        <authorList>
            <person name="Varghese N."/>
            <person name="Submissions S."/>
        </authorList>
    </citation>
    <scope>NUCLEOTIDE SEQUENCE [LARGE SCALE GENOMIC DNA]</scope>
    <source>
        <strain evidence="3">DSM 25811 / CCM 8410 / LMG 26954 / E90</strain>
    </source>
</reference>
<evidence type="ECO:0000313" key="3">
    <source>
        <dbReference type="Proteomes" id="UP000198757"/>
    </source>
</evidence>
<keyword evidence="3" id="KW-1185">Reference proteome</keyword>
<evidence type="ECO:0008006" key="4">
    <source>
        <dbReference type="Google" id="ProtNLM"/>
    </source>
</evidence>
<organism evidence="2 3">
    <name type="scientific">Niabella drilacis (strain DSM 25811 / CCM 8410 / CCUG 62505 / LMG 26954 / E90)</name>
    <dbReference type="NCBI Taxonomy" id="1285928"/>
    <lineage>
        <taxon>Bacteria</taxon>
        <taxon>Pseudomonadati</taxon>
        <taxon>Bacteroidota</taxon>
        <taxon>Chitinophagia</taxon>
        <taxon>Chitinophagales</taxon>
        <taxon>Chitinophagaceae</taxon>
        <taxon>Niabella</taxon>
    </lineage>
</organism>
<sequence>MLRYASRMLLLTSLLIQVTVQAQQLKTRQERGYFNITTPAEIQLMRSIDSAMLNDGNARFRAGFEFHTINGYFVNPQFSVGLGVGIQYSNYKYFPATGAPEQPAPAKSARISTLPLFADFRYYPRNSINGAMFLVNAGYAPALSISVAEHKPFLNGGAFMKLGAAYKFYLSHFISFVPSLNFKAQRYGDHTVAGGIVGFGFMF</sequence>
<name>A0A1G6KYH9_NIADE</name>
<feature type="signal peptide" evidence="1">
    <location>
        <begin position="1"/>
        <end position="22"/>
    </location>
</feature>
<dbReference type="OrthoDB" id="661636at2"/>
<dbReference type="EMBL" id="FMZO01000002">
    <property type="protein sequence ID" value="SDC35973.1"/>
    <property type="molecule type" value="Genomic_DNA"/>
</dbReference>
<proteinExistence type="predicted"/>
<gene>
    <name evidence="2" type="ORF">SAMN04487894_102148</name>
</gene>
<dbReference type="RefSeq" id="WP_090388781.1">
    <property type="nucleotide sequence ID" value="NZ_FMZO01000002.1"/>
</dbReference>
<evidence type="ECO:0000256" key="1">
    <source>
        <dbReference type="SAM" id="SignalP"/>
    </source>
</evidence>
<feature type="chain" id="PRO_5011752382" description="Outer membrane protein beta-barrel domain-containing protein" evidence="1">
    <location>
        <begin position="23"/>
        <end position="203"/>
    </location>
</feature>